<organism evidence="1">
    <name type="scientific">Eremomyces bilateralis CBS 781.70</name>
    <dbReference type="NCBI Taxonomy" id="1392243"/>
    <lineage>
        <taxon>Eukaryota</taxon>
        <taxon>Fungi</taxon>
        <taxon>Dikarya</taxon>
        <taxon>Ascomycota</taxon>
        <taxon>Pezizomycotina</taxon>
        <taxon>Dothideomycetes</taxon>
        <taxon>Dothideomycetes incertae sedis</taxon>
        <taxon>Eremomycetales</taxon>
        <taxon>Eremomycetaceae</taxon>
        <taxon>Eremomyces</taxon>
    </lineage>
</organism>
<reference evidence="3" key="3">
    <citation type="submission" date="2025-04" db="UniProtKB">
        <authorList>
            <consortium name="RefSeq"/>
        </authorList>
    </citation>
    <scope>IDENTIFICATION</scope>
    <source>
        <strain evidence="3">CBS 781.70</strain>
    </source>
</reference>
<dbReference type="GeneID" id="54423310"/>
<dbReference type="RefSeq" id="XP_033536488.1">
    <property type="nucleotide sequence ID" value="XM_033682740.1"/>
</dbReference>
<gene>
    <name evidence="1 3" type="ORF">P152DRAFT_512198</name>
</gene>
<keyword evidence="2" id="KW-1185">Reference proteome</keyword>
<dbReference type="EMBL" id="ML975152">
    <property type="protein sequence ID" value="KAF1814857.1"/>
    <property type="molecule type" value="Genomic_DNA"/>
</dbReference>
<evidence type="ECO:0000313" key="1">
    <source>
        <dbReference type="EMBL" id="KAF1814857.1"/>
    </source>
</evidence>
<sequence length="150" mass="16784">MSNMISEIIGMLRFGTPRGDYGNTKIFLVPKGNRQFVWLLKSYTGYTRVFGGMNSSKKYSTRNVPTNNEQLESREREWSNVANGRYACCTRRASLIRPVEWWTRERTGTQGVVEGGISQQVVLTTPSSSLLSRAVLMISVAKVGRGDGPE</sequence>
<evidence type="ECO:0000313" key="2">
    <source>
        <dbReference type="Proteomes" id="UP000504638"/>
    </source>
</evidence>
<evidence type="ECO:0000313" key="3">
    <source>
        <dbReference type="RefSeq" id="XP_033536488.1"/>
    </source>
</evidence>
<dbReference type="Proteomes" id="UP000504638">
    <property type="component" value="Unplaced"/>
</dbReference>
<reference evidence="3" key="2">
    <citation type="submission" date="2020-04" db="EMBL/GenBank/DDBJ databases">
        <authorList>
            <consortium name="NCBI Genome Project"/>
        </authorList>
    </citation>
    <scope>NUCLEOTIDE SEQUENCE</scope>
    <source>
        <strain evidence="3">CBS 781.70</strain>
    </source>
</reference>
<accession>A0A6G1G9V0</accession>
<protein>
    <submittedName>
        <fullName evidence="1 3">Uncharacterized protein</fullName>
    </submittedName>
</protein>
<name>A0A6G1G9V0_9PEZI</name>
<reference evidence="1 3" key="1">
    <citation type="submission" date="2020-01" db="EMBL/GenBank/DDBJ databases">
        <authorList>
            <consortium name="DOE Joint Genome Institute"/>
            <person name="Haridas S."/>
            <person name="Albert R."/>
            <person name="Binder M."/>
            <person name="Bloem J."/>
            <person name="Labutti K."/>
            <person name="Salamov A."/>
            <person name="Andreopoulos B."/>
            <person name="Baker S.E."/>
            <person name="Barry K."/>
            <person name="Bills G."/>
            <person name="Bluhm B.H."/>
            <person name="Cannon C."/>
            <person name="Castanera R."/>
            <person name="Culley D.E."/>
            <person name="Daum C."/>
            <person name="Ezra D."/>
            <person name="Gonzalez J.B."/>
            <person name="Henrissat B."/>
            <person name="Kuo A."/>
            <person name="Liang C."/>
            <person name="Lipzen A."/>
            <person name="Lutzoni F."/>
            <person name="Magnuson J."/>
            <person name="Mondo S."/>
            <person name="Nolan M."/>
            <person name="Ohm R."/>
            <person name="Pangilinan J."/>
            <person name="Park H.-J."/>
            <person name="Ramirez L."/>
            <person name="Alfaro M."/>
            <person name="Sun H."/>
            <person name="Tritt A."/>
            <person name="Yoshinaga Y."/>
            <person name="Zwiers L.-H."/>
            <person name="Turgeon B.G."/>
            <person name="Goodwin S.B."/>
            <person name="Spatafora J.W."/>
            <person name="Crous P.W."/>
            <person name="Grigoriev I.V."/>
        </authorList>
    </citation>
    <scope>NUCLEOTIDE SEQUENCE</scope>
    <source>
        <strain evidence="1 3">CBS 781.70</strain>
    </source>
</reference>
<proteinExistence type="predicted"/>
<dbReference type="AlphaFoldDB" id="A0A6G1G9V0"/>